<feature type="region of interest" description="Disordered" evidence="1">
    <location>
        <begin position="21"/>
        <end position="55"/>
    </location>
</feature>
<proteinExistence type="predicted"/>
<protein>
    <submittedName>
        <fullName evidence="2">Uncharacterized protein</fullName>
    </submittedName>
</protein>
<comment type="caution">
    <text evidence="2">The sequence shown here is derived from an EMBL/GenBank/DDBJ whole genome shotgun (WGS) entry which is preliminary data.</text>
</comment>
<organism evidence="2 3">
    <name type="scientific">Salinispora arenicola</name>
    <dbReference type="NCBI Taxonomy" id="168697"/>
    <lineage>
        <taxon>Bacteria</taxon>
        <taxon>Bacillati</taxon>
        <taxon>Actinomycetota</taxon>
        <taxon>Actinomycetes</taxon>
        <taxon>Micromonosporales</taxon>
        <taxon>Micromonosporaceae</taxon>
        <taxon>Salinispora</taxon>
    </lineage>
</organism>
<dbReference type="EMBL" id="BOQM01000031">
    <property type="protein sequence ID" value="GIM87152.1"/>
    <property type="molecule type" value="Genomic_DNA"/>
</dbReference>
<dbReference type="Proteomes" id="UP000677457">
    <property type="component" value="Unassembled WGS sequence"/>
</dbReference>
<name>A0ABQ4JYZ6_SALAC</name>
<evidence type="ECO:0000313" key="3">
    <source>
        <dbReference type="Proteomes" id="UP000677457"/>
    </source>
</evidence>
<reference evidence="2 3" key="1">
    <citation type="submission" date="2021-03" db="EMBL/GenBank/DDBJ databases">
        <title>Whole genome shotgun sequence of Salinispora arenicola NBRC 105043.</title>
        <authorList>
            <person name="Komaki H."/>
            <person name="Tamura T."/>
        </authorList>
    </citation>
    <scope>NUCLEOTIDE SEQUENCE [LARGE SCALE GENOMIC DNA]</scope>
    <source>
        <strain evidence="2 3">NBRC 105043</strain>
    </source>
</reference>
<evidence type="ECO:0000256" key="1">
    <source>
        <dbReference type="SAM" id="MobiDB-lite"/>
    </source>
</evidence>
<sequence>MSTTYPAWMQRNALKRTFSQYRRPTPDPETAAEGAFSHPASADLPHDGKAELVNA</sequence>
<gene>
    <name evidence="2" type="ORF">Sar04_38880</name>
</gene>
<evidence type="ECO:0000313" key="2">
    <source>
        <dbReference type="EMBL" id="GIM87152.1"/>
    </source>
</evidence>
<feature type="compositionally biased region" description="Basic and acidic residues" evidence="1">
    <location>
        <begin position="44"/>
        <end position="55"/>
    </location>
</feature>
<accession>A0ABQ4JYZ6</accession>
<keyword evidence="3" id="KW-1185">Reference proteome</keyword>